<name>A0A1D7QRT5_9BACI</name>
<organism evidence="1 2">
    <name type="scientific">Salisediminibacterium beveridgei</name>
    <dbReference type="NCBI Taxonomy" id="632773"/>
    <lineage>
        <taxon>Bacteria</taxon>
        <taxon>Bacillati</taxon>
        <taxon>Bacillota</taxon>
        <taxon>Bacilli</taxon>
        <taxon>Bacillales</taxon>
        <taxon>Bacillaceae</taxon>
        <taxon>Salisediminibacterium</taxon>
    </lineage>
</organism>
<evidence type="ECO:0000313" key="2">
    <source>
        <dbReference type="Proteomes" id="UP000094463"/>
    </source>
</evidence>
<dbReference type="Proteomes" id="UP000094463">
    <property type="component" value="Chromosome"/>
</dbReference>
<keyword evidence="2" id="KW-1185">Reference proteome</keyword>
<gene>
    <name evidence="1" type="ORF">BBEV_0307</name>
</gene>
<dbReference type="KEGG" id="bbev:BBEV_0307"/>
<sequence>MTIGLLNVPKESSAAEMVTSLTGSTSVAPATPVPAERNATKARAVSNFFIWISPPLQVYSMTDKK</sequence>
<proteinExistence type="predicted"/>
<protein>
    <submittedName>
        <fullName evidence="1">Uncharacterized protein</fullName>
    </submittedName>
</protein>
<accession>A0A1D7QRT5</accession>
<dbReference type="EMBL" id="CP012502">
    <property type="protein sequence ID" value="AOM81701.1"/>
    <property type="molecule type" value="Genomic_DNA"/>
</dbReference>
<evidence type="ECO:0000313" key="1">
    <source>
        <dbReference type="EMBL" id="AOM81701.1"/>
    </source>
</evidence>
<reference evidence="1 2" key="1">
    <citation type="submission" date="2015-08" db="EMBL/GenBank/DDBJ databases">
        <title>The complete genome sequence of Bacillus beveridgei MLTeJB.</title>
        <authorList>
            <person name="Hanson T.E."/>
            <person name="Mesa C."/>
            <person name="Basesman S.M."/>
            <person name="Oremland R.S."/>
        </authorList>
    </citation>
    <scope>NUCLEOTIDE SEQUENCE [LARGE SCALE GENOMIC DNA]</scope>
    <source>
        <strain evidence="1 2">MLTeJB</strain>
    </source>
</reference>
<dbReference type="AlphaFoldDB" id="A0A1D7QRT5"/>